<dbReference type="SUPFAM" id="SSF56349">
    <property type="entry name" value="DNA breaking-rejoining enzymes"/>
    <property type="match status" value="1"/>
</dbReference>
<dbReference type="Proteomes" id="UP001595596">
    <property type="component" value="Unassembled WGS sequence"/>
</dbReference>
<evidence type="ECO:0000256" key="2">
    <source>
        <dbReference type="ARBA" id="ARBA00023172"/>
    </source>
</evidence>
<dbReference type="PANTHER" id="PTHR30349">
    <property type="entry name" value="PHAGE INTEGRASE-RELATED"/>
    <property type="match status" value="1"/>
</dbReference>
<comment type="caution">
    <text evidence="4">The sequence shown here is derived from an EMBL/GenBank/DDBJ whole genome shotgun (WGS) entry which is preliminary data.</text>
</comment>
<accession>A0ABV7S0J6</accession>
<dbReference type="Pfam" id="PF00589">
    <property type="entry name" value="Phage_integrase"/>
    <property type="match status" value="1"/>
</dbReference>
<proteinExistence type="predicted"/>
<evidence type="ECO:0000256" key="1">
    <source>
        <dbReference type="ARBA" id="ARBA00022908"/>
    </source>
</evidence>
<reference evidence="5" key="1">
    <citation type="journal article" date="2019" name="Int. J. Syst. Evol. Microbiol.">
        <title>The Global Catalogue of Microorganisms (GCM) 10K type strain sequencing project: providing services to taxonomists for standard genome sequencing and annotation.</title>
        <authorList>
            <consortium name="The Broad Institute Genomics Platform"/>
            <consortium name="The Broad Institute Genome Sequencing Center for Infectious Disease"/>
            <person name="Wu L."/>
            <person name="Ma J."/>
        </authorList>
    </citation>
    <scope>NUCLEOTIDE SEQUENCE [LARGE SCALE GENOMIC DNA]</scope>
    <source>
        <strain evidence="5">VKM B-3226</strain>
    </source>
</reference>
<dbReference type="InterPro" id="IPR050090">
    <property type="entry name" value="Tyrosine_recombinase_XerCD"/>
</dbReference>
<keyword evidence="5" id="KW-1185">Reference proteome</keyword>
<dbReference type="PANTHER" id="PTHR30349:SF64">
    <property type="entry name" value="PROPHAGE INTEGRASE INTD-RELATED"/>
    <property type="match status" value="1"/>
</dbReference>
<evidence type="ECO:0000259" key="3">
    <source>
        <dbReference type="PROSITE" id="PS51898"/>
    </source>
</evidence>
<keyword evidence="1" id="KW-0229">DNA integration</keyword>
<protein>
    <submittedName>
        <fullName evidence="4">Tyrosine-type recombinase/integrase</fullName>
    </submittedName>
</protein>
<gene>
    <name evidence="4" type="ORF">ACFOMP_06850</name>
</gene>
<dbReference type="PROSITE" id="PS51898">
    <property type="entry name" value="TYR_RECOMBINASE"/>
    <property type="match status" value="1"/>
</dbReference>
<organism evidence="4 5">
    <name type="scientific">Paracoccus simplex</name>
    <dbReference type="NCBI Taxonomy" id="2086346"/>
    <lineage>
        <taxon>Bacteria</taxon>
        <taxon>Pseudomonadati</taxon>
        <taxon>Pseudomonadota</taxon>
        <taxon>Alphaproteobacteria</taxon>
        <taxon>Rhodobacterales</taxon>
        <taxon>Paracoccaceae</taxon>
        <taxon>Paracoccus</taxon>
    </lineage>
</organism>
<evidence type="ECO:0000313" key="5">
    <source>
        <dbReference type="Proteomes" id="UP001595596"/>
    </source>
</evidence>
<dbReference type="InterPro" id="IPR011010">
    <property type="entry name" value="DNA_brk_join_enz"/>
</dbReference>
<dbReference type="InterPro" id="IPR013762">
    <property type="entry name" value="Integrase-like_cat_sf"/>
</dbReference>
<dbReference type="Gene3D" id="1.10.443.10">
    <property type="entry name" value="Intergrase catalytic core"/>
    <property type="match status" value="1"/>
</dbReference>
<keyword evidence="2" id="KW-0233">DNA recombination</keyword>
<name>A0ABV7S0J6_9RHOB</name>
<evidence type="ECO:0000313" key="4">
    <source>
        <dbReference type="EMBL" id="MFC3569164.1"/>
    </source>
</evidence>
<dbReference type="InterPro" id="IPR002104">
    <property type="entry name" value="Integrase_catalytic"/>
</dbReference>
<dbReference type="RefSeq" id="WP_379028800.1">
    <property type="nucleotide sequence ID" value="NZ_JBHRXE010000016.1"/>
</dbReference>
<dbReference type="EMBL" id="JBHRXE010000016">
    <property type="protein sequence ID" value="MFC3569164.1"/>
    <property type="molecule type" value="Genomic_DNA"/>
</dbReference>
<feature type="domain" description="Tyr recombinase" evidence="3">
    <location>
        <begin position="172"/>
        <end position="346"/>
    </location>
</feature>
<sequence length="368" mass="41474">MTRVNLKGINRVRKKLADGSIREHHYVGRGKGAVKFWDSASGVAIGSPEYVEAFTKASRSGTPAQGKFRSVILRFMDSQDFTGLAPRTQSDMRKSFFHATNGIDHKFGDAPLAAFEDPRIRRQALDWRDKIGGKVGDDRIRHLQRLVGFALDRTMIRHHHLMGIKSVYKGKRAEIFWMPEEIEAFRLGAPDHVWRILAIALETGLRPGDLFELTREHIHRTPHGHRIVIWTKKRKRLASIPVTARMAELIAETPEGQARLIVNKGGQPYQHENYLGDAVSTWRDKIKIRSELQLKDARGTAATRLLEAGAELKEIATHMGWSIKHAAEVIERYVALSPSMTDGLAEKLARAESRTKLQTAMQTGEGQT</sequence>